<accession>A0A4S3B4T8</accession>
<dbReference type="PRINTS" id="PR00793">
    <property type="entry name" value="PROAMNOPTASE"/>
</dbReference>
<evidence type="ECO:0000256" key="7">
    <source>
        <dbReference type="ARBA" id="ARBA00022670"/>
    </source>
</evidence>
<evidence type="ECO:0000256" key="5">
    <source>
        <dbReference type="ARBA" id="ARBA00022438"/>
    </source>
</evidence>
<reference evidence="11 12" key="1">
    <citation type="submission" date="2019-01" db="EMBL/GenBank/DDBJ databases">
        <title>Vagococcus silagei sp. nov. isolated from brewer's grain.</title>
        <authorList>
            <person name="Guu J.-R."/>
        </authorList>
    </citation>
    <scope>NUCLEOTIDE SEQUENCE [LARGE SCALE GENOMIC DNA]</scope>
    <source>
        <strain evidence="11 12">2B-2</strain>
    </source>
</reference>
<dbReference type="Gene3D" id="3.40.50.1820">
    <property type="entry name" value="alpha/beta hydrolase"/>
    <property type="match status" value="1"/>
</dbReference>
<keyword evidence="5" id="KW-0031">Aminopeptidase</keyword>
<dbReference type="SUPFAM" id="SSF53474">
    <property type="entry name" value="alpha/beta-Hydrolases"/>
    <property type="match status" value="1"/>
</dbReference>
<dbReference type="GO" id="GO:0004177">
    <property type="term" value="F:aminopeptidase activity"/>
    <property type="evidence" value="ECO:0007669"/>
    <property type="project" value="UniProtKB-KW"/>
</dbReference>
<gene>
    <name evidence="11" type="ORF">ESZ54_01430</name>
</gene>
<evidence type="ECO:0000256" key="6">
    <source>
        <dbReference type="ARBA" id="ARBA00022490"/>
    </source>
</evidence>
<dbReference type="PANTHER" id="PTHR43722:SF1">
    <property type="entry name" value="PROLINE IMINOPEPTIDASE"/>
    <property type="match status" value="1"/>
</dbReference>
<dbReference type="InterPro" id="IPR029058">
    <property type="entry name" value="AB_hydrolase_fold"/>
</dbReference>
<comment type="caution">
    <text evidence="11">The sequence shown here is derived from an EMBL/GenBank/DDBJ whole genome shotgun (WGS) entry which is preliminary data.</text>
</comment>
<evidence type="ECO:0000259" key="10">
    <source>
        <dbReference type="Pfam" id="PF00561"/>
    </source>
</evidence>
<dbReference type="EMBL" id="SDGV01000003">
    <property type="protein sequence ID" value="THB62154.1"/>
    <property type="molecule type" value="Genomic_DNA"/>
</dbReference>
<evidence type="ECO:0000256" key="3">
    <source>
        <dbReference type="ARBA" id="ARBA00010088"/>
    </source>
</evidence>
<evidence type="ECO:0000256" key="1">
    <source>
        <dbReference type="ARBA" id="ARBA00001585"/>
    </source>
</evidence>
<dbReference type="OrthoDB" id="53505at2"/>
<dbReference type="InterPro" id="IPR000073">
    <property type="entry name" value="AB_hydrolase_1"/>
</dbReference>
<evidence type="ECO:0000256" key="2">
    <source>
        <dbReference type="ARBA" id="ARBA00004496"/>
    </source>
</evidence>
<keyword evidence="6" id="KW-0963">Cytoplasm</keyword>
<dbReference type="InterPro" id="IPR005944">
    <property type="entry name" value="Pro_iminopeptidase"/>
</dbReference>
<organism evidence="11 12">
    <name type="scientific">Vagococcus silagei</name>
    <dbReference type="NCBI Taxonomy" id="2508885"/>
    <lineage>
        <taxon>Bacteria</taxon>
        <taxon>Bacillati</taxon>
        <taxon>Bacillota</taxon>
        <taxon>Bacilli</taxon>
        <taxon>Lactobacillales</taxon>
        <taxon>Enterococcaceae</taxon>
        <taxon>Vagococcus</taxon>
    </lineage>
</organism>
<dbReference type="RefSeq" id="WP_136135895.1">
    <property type="nucleotide sequence ID" value="NZ_SDGV01000003.1"/>
</dbReference>
<evidence type="ECO:0000256" key="8">
    <source>
        <dbReference type="ARBA" id="ARBA00022801"/>
    </source>
</evidence>
<comment type="similarity">
    <text evidence="3">Belongs to the peptidase S33 family.</text>
</comment>
<keyword evidence="12" id="KW-1185">Reference proteome</keyword>
<dbReference type="EC" id="3.4.11.5" evidence="4"/>
<name>A0A4S3B4T8_9ENTE</name>
<evidence type="ECO:0000256" key="4">
    <source>
        <dbReference type="ARBA" id="ARBA00012568"/>
    </source>
</evidence>
<keyword evidence="8 11" id="KW-0378">Hydrolase</keyword>
<feature type="domain" description="AB hydrolase-1" evidence="10">
    <location>
        <begin position="29"/>
        <end position="139"/>
    </location>
</feature>
<evidence type="ECO:0000313" key="12">
    <source>
        <dbReference type="Proteomes" id="UP000310506"/>
    </source>
</evidence>
<comment type="subcellular location">
    <subcellularLocation>
        <location evidence="2">Cytoplasm</location>
    </subcellularLocation>
</comment>
<sequence>MKRVSKIESVTINHKKLFFSVSHQNQDAPIILYLHGGPGDSCVPLTQKFNHQLEEKYIFVNLEQRGSGLSYYPFPSEEILTLDSFVDDAYKFVLYLLARFNQEKLILIGHSWGSVLGLKLVEKYPQLIKTYIGIGQVVNMRKNELLQKAFVEEKEGKSLDSLDFERNVIKKVYC</sequence>
<evidence type="ECO:0000313" key="11">
    <source>
        <dbReference type="EMBL" id="THB62154.1"/>
    </source>
</evidence>
<dbReference type="Proteomes" id="UP000310506">
    <property type="component" value="Unassembled WGS sequence"/>
</dbReference>
<protein>
    <recommendedName>
        <fullName evidence="4">prolyl aminopeptidase</fullName>
        <ecNumber evidence="4">3.4.11.5</ecNumber>
    </recommendedName>
    <alternativeName>
        <fullName evidence="9">Prolyl aminopeptidase</fullName>
    </alternativeName>
</protein>
<proteinExistence type="inferred from homology"/>
<dbReference type="GO" id="GO:0006508">
    <property type="term" value="P:proteolysis"/>
    <property type="evidence" value="ECO:0007669"/>
    <property type="project" value="UniProtKB-KW"/>
</dbReference>
<keyword evidence="7" id="KW-0645">Protease</keyword>
<dbReference type="AlphaFoldDB" id="A0A4S3B4T8"/>
<dbReference type="PANTHER" id="PTHR43722">
    <property type="entry name" value="PROLINE IMINOPEPTIDASE"/>
    <property type="match status" value="1"/>
</dbReference>
<comment type="catalytic activity">
    <reaction evidence="1">
        <text>Release of N-terminal proline from a peptide.</text>
        <dbReference type="EC" id="3.4.11.5"/>
    </reaction>
</comment>
<dbReference type="Pfam" id="PF00561">
    <property type="entry name" value="Abhydrolase_1"/>
    <property type="match status" value="1"/>
</dbReference>
<evidence type="ECO:0000256" key="9">
    <source>
        <dbReference type="ARBA" id="ARBA00029605"/>
    </source>
</evidence>
<dbReference type="InterPro" id="IPR002410">
    <property type="entry name" value="Peptidase_S33"/>
</dbReference>
<dbReference type="GO" id="GO:0005737">
    <property type="term" value="C:cytoplasm"/>
    <property type="evidence" value="ECO:0007669"/>
    <property type="project" value="UniProtKB-SubCell"/>
</dbReference>